<keyword evidence="3" id="KW-1133">Transmembrane helix</keyword>
<dbReference type="Proteomes" id="UP000248012">
    <property type="component" value="Unassembled WGS sequence"/>
</dbReference>
<protein>
    <recommendedName>
        <fullName evidence="1">ATP synthase protein I</fullName>
    </recommendedName>
</protein>
<feature type="transmembrane region" description="Helical" evidence="3">
    <location>
        <begin position="67"/>
        <end position="88"/>
    </location>
</feature>
<keyword evidence="1 3" id="KW-0472">Membrane</keyword>
<evidence type="ECO:0000256" key="3">
    <source>
        <dbReference type="SAM" id="Phobius"/>
    </source>
</evidence>
<dbReference type="InterPro" id="IPR016989">
    <property type="entry name" value="Atp1_alphaprobac"/>
</dbReference>
<feature type="compositionally biased region" description="Basic and acidic residues" evidence="2">
    <location>
        <begin position="98"/>
        <end position="108"/>
    </location>
</feature>
<keyword evidence="5" id="KW-1185">Reference proteome</keyword>
<proteinExistence type="inferred from homology"/>
<organism evidence="4 5">
    <name type="scientific">Litorivita pollutaquae</name>
    <dbReference type="NCBI Taxonomy" id="2200892"/>
    <lineage>
        <taxon>Bacteria</taxon>
        <taxon>Pseudomonadati</taxon>
        <taxon>Pseudomonadota</taxon>
        <taxon>Alphaproteobacteria</taxon>
        <taxon>Rhodobacterales</taxon>
        <taxon>Paracoccaceae</taxon>
        <taxon>Litorivita</taxon>
    </lineage>
</organism>
<evidence type="ECO:0000313" key="5">
    <source>
        <dbReference type="Proteomes" id="UP000248012"/>
    </source>
</evidence>
<dbReference type="GO" id="GO:1902600">
    <property type="term" value="P:proton transmembrane transport"/>
    <property type="evidence" value="ECO:0007669"/>
    <property type="project" value="UniProtKB-KW"/>
</dbReference>
<comment type="function">
    <text evidence="1">A possible function for this protein is to guide the assembly of the membrane sector of the ATPase enzyme complex.</text>
</comment>
<dbReference type="RefSeq" id="WP_110794628.1">
    <property type="nucleotide sequence ID" value="NZ_KZ826481.1"/>
</dbReference>
<dbReference type="OrthoDB" id="15401at2"/>
<dbReference type="AlphaFoldDB" id="A0A2V4N534"/>
<sequence length="117" mass="12389">MTDPDKAARLAALEAKIDAAKGAQTPKPPADEHYSGAQHAWRMVIELVSGLGIGFGIGYGLDSLFGTMPLFLVLFILLGFIAGIKTMMRSAKEIQEKQLAEATAHDDTAQSGDDEGA</sequence>
<dbReference type="PIRSF" id="PIRSF032126">
    <property type="entry name" value="F0F1_ATP_synthase_subunit_I"/>
    <property type="match status" value="1"/>
</dbReference>
<gene>
    <name evidence="4" type="ORF">DI396_03045</name>
</gene>
<keyword evidence="1" id="KW-0813">Transport</keyword>
<dbReference type="GO" id="GO:0045259">
    <property type="term" value="C:proton-transporting ATP synthase complex"/>
    <property type="evidence" value="ECO:0007669"/>
    <property type="project" value="UniProtKB-UniRule"/>
</dbReference>
<evidence type="ECO:0000313" key="4">
    <source>
        <dbReference type="EMBL" id="PYC49052.1"/>
    </source>
</evidence>
<feature type="region of interest" description="Disordered" evidence="2">
    <location>
        <begin position="98"/>
        <end position="117"/>
    </location>
</feature>
<comment type="similarity">
    <text evidence="1">Belongs to the bacterial AtpI family.</text>
</comment>
<feature type="transmembrane region" description="Helical" evidence="3">
    <location>
        <begin position="43"/>
        <end position="61"/>
    </location>
</feature>
<evidence type="ECO:0000256" key="2">
    <source>
        <dbReference type="SAM" id="MobiDB-lite"/>
    </source>
</evidence>
<keyword evidence="3" id="KW-0812">Transmembrane</keyword>
<dbReference type="InterPro" id="IPR032820">
    <property type="entry name" value="ATPase_put"/>
</dbReference>
<name>A0A2V4N534_9RHOB</name>
<dbReference type="Pfam" id="PF09527">
    <property type="entry name" value="ATPase_gene1"/>
    <property type="match status" value="1"/>
</dbReference>
<comment type="caution">
    <text evidence="4">The sequence shown here is derived from an EMBL/GenBank/DDBJ whole genome shotgun (WGS) entry which is preliminary data.</text>
</comment>
<accession>A0A2V4N534</accession>
<evidence type="ECO:0000256" key="1">
    <source>
        <dbReference type="PIRNR" id="PIRNR032126"/>
    </source>
</evidence>
<dbReference type="EMBL" id="QFVT01000002">
    <property type="protein sequence ID" value="PYC49052.1"/>
    <property type="molecule type" value="Genomic_DNA"/>
</dbReference>
<keyword evidence="1" id="KW-0375">Hydrogen ion transport</keyword>
<reference evidence="4 5" key="1">
    <citation type="submission" date="2018-05" db="EMBL/GenBank/DDBJ databases">
        <title>Oceanovita maritima gen. nov., sp. nov., a marine bacterium in the family Rhodobacteraceae isolated from surface seawater of Lundu port Xiamen, China.</title>
        <authorList>
            <person name="Hetharua B.H."/>
            <person name="Min D."/>
            <person name="Liao H."/>
            <person name="Tian Y."/>
        </authorList>
    </citation>
    <scope>NUCLEOTIDE SEQUENCE [LARGE SCALE GENOMIC DNA]</scope>
    <source>
        <strain evidence="4 5">FSX-11</strain>
    </source>
</reference>
<keyword evidence="1" id="KW-0406">Ion transport</keyword>